<comment type="subcellular location">
    <subcellularLocation>
        <location evidence="1">Nucleus</location>
    </subcellularLocation>
</comment>
<organism evidence="5 6">
    <name type="scientific">Aphanomyces stellatus</name>
    <dbReference type="NCBI Taxonomy" id="120398"/>
    <lineage>
        <taxon>Eukaryota</taxon>
        <taxon>Sar</taxon>
        <taxon>Stramenopiles</taxon>
        <taxon>Oomycota</taxon>
        <taxon>Saprolegniomycetes</taxon>
        <taxon>Saprolegniales</taxon>
        <taxon>Verrucalvaceae</taxon>
        <taxon>Aphanomyces</taxon>
    </lineage>
</organism>
<dbReference type="Pfam" id="PF06203">
    <property type="entry name" value="CCT"/>
    <property type="match status" value="1"/>
</dbReference>
<evidence type="ECO:0000313" key="5">
    <source>
        <dbReference type="EMBL" id="VFT78733.1"/>
    </source>
</evidence>
<name>A0A485KAU2_9STRA</name>
<dbReference type="InterPro" id="IPR010402">
    <property type="entry name" value="CCT_domain"/>
</dbReference>
<evidence type="ECO:0000256" key="2">
    <source>
        <dbReference type="ARBA" id="ARBA00023242"/>
    </source>
</evidence>
<dbReference type="Proteomes" id="UP000332933">
    <property type="component" value="Unassembled WGS sequence"/>
</dbReference>
<feature type="domain" description="CCT" evidence="3">
    <location>
        <begin position="260"/>
        <end position="303"/>
    </location>
</feature>
<protein>
    <submittedName>
        <fullName evidence="5">Aste57867_1517 protein</fullName>
    </submittedName>
</protein>
<reference evidence="5 6" key="1">
    <citation type="submission" date="2019-03" db="EMBL/GenBank/DDBJ databases">
        <authorList>
            <person name="Gaulin E."/>
            <person name="Dumas B."/>
        </authorList>
    </citation>
    <scope>NUCLEOTIDE SEQUENCE [LARGE SCALE GENOMIC DNA]</scope>
    <source>
        <strain evidence="5">CBS 568.67</strain>
    </source>
</reference>
<dbReference type="AlphaFoldDB" id="A0A485KAU2"/>
<dbReference type="GO" id="GO:0005634">
    <property type="term" value="C:nucleus"/>
    <property type="evidence" value="ECO:0007669"/>
    <property type="project" value="UniProtKB-SubCell"/>
</dbReference>
<proteinExistence type="predicted"/>
<keyword evidence="2" id="KW-0539">Nucleus</keyword>
<dbReference type="EMBL" id="VJMH01000127">
    <property type="protein sequence ID" value="KAF0718732.1"/>
    <property type="molecule type" value="Genomic_DNA"/>
</dbReference>
<dbReference type="EMBL" id="CAADRA010000127">
    <property type="protein sequence ID" value="VFT78733.1"/>
    <property type="molecule type" value="Genomic_DNA"/>
</dbReference>
<evidence type="ECO:0000259" key="3">
    <source>
        <dbReference type="PROSITE" id="PS51017"/>
    </source>
</evidence>
<accession>A0A485KAU2</accession>
<evidence type="ECO:0000313" key="6">
    <source>
        <dbReference type="Proteomes" id="UP000332933"/>
    </source>
</evidence>
<gene>
    <name evidence="5" type="primary">Aste57867_1517</name>
    <name evidence="4" type="ORF">As57867_001516</name>
    <name evidence="5" type="ORF">ASTE57867_1517</name>
</gene>
<sequence length="316" mass="35628">MTPVSTLNMRPDAFLNFSRIVPLAEPSKDYHHRCGLDEAPHCDTYASKKTRNWEDDEDDTANVDDLSDLFTVIEQEQSFNDACAVDEVMEWFENCEEFVNEEDDANAAVVVDEITEMFDMLEGSEDFVLEDDNDQEAALVDEIADLFDSLEDKAALDAEAVDDVADMFDALEQEAHDEQDAAVVDDFGCLFDMLEEKSKPVAPAAPVVRDCRIPMLDSRIPRVDSRIPQLGQMPQLSSFRLPAVGGFVCGPPLAVKELTREERVSRWREKKRNRASIAAKVVFESRQQVAAKRRRINGRFASLETQFVSVSTFQSN</sequence>
<reference evidence="4" key="2">
    <citation type="submission" date="2019-06" db="EMBL/GenBank/DDBJ databases">
        <title>Genomics analysis of Aphanomyces spp. identifies a new class of oomycete effector associated with host adaptation.</title>
        <authorList>
            <person name="Gaulin E."/>
        </authorList>
    </citation>
    <scope>NUCLEOTIDE SEQUENCE</scope>
    <source>
        <strain evidence="4">CBS 578.67</strain>
    </source>
</reference>
<dbReference type="PROSITE" id="PS51017">
    <property type="entry name" value="CCT"/>
    <property type="match status" value="1"/>
</dbReference>
<keyword evidence="6" id="KW-1185">Reference proteome</keyword>
<evidence type="ECO:0000256" key="1">
    <source>
        <dbReference type="ARBA" id="ARBA00004123"/>
    </source>
</evidence>
<evidence type="ECO:0000313" key="4">
    <source>
        <dbReference type="EMBL" id="KAF0718732.1"/>
    </source>
</evidence>
<dbReference type="OrthoDB" id="73854at2759"/>